<dbReference type="Pfam" id="PF00724">
    <property type="entry name" value="Oxidored_FMN"/>
    <property type="match status" value="1"/>
</dbReference>
<evidence type="ECO:0000256" key="6">
    <source>
        <dbReference type="ARBA" id="ARBA00022723"/>
    </source>
</evidence>
<evidence type="ECO:0000256" key="5">
    <source>
        <dbReference type="ARBA" id="ARBA00022643"/>
    </source>
</evidence>
<keyword evidence="7" id="KW-0560">Oxidoreductase</keyword>
<comment type="caution">
    <text evidence="11">The sequence shown here is derived from an EMBL/GenBank/DDBJ whole genome shotgun (WGS) entry which is preliminary data.</text>
</comment>
<accession>A0ABN2AHB5</accession>
<evidence type="ECO:0000256" key="9">
    <source>
        <dbReference type="ARBA" id="ARBA00023014"/>
    </source>
</evidence>
<dbReference type="EMBL" id="BAAAOR010000016">
    <property type="protein sequence ID" value="GAA1518306.1"/>
    <property type="molecule type" value="Genomic_DNA"/>
</dbReference>
<reference evidence="11 12" key="1">
    <citation type="journal article" date="2019" name="Int. J. Syst. Evol. Microbiol.">
        <title>The Global Catalogue of Microorganisms (GCM) 10K type strain sequencing project: providing services to taxonomists for standard genome sequencing and annotation.</title>
        <authorList>
            <consortium name="The Broad Institute Genomics Platform"/>
            <consortium name="The Broad Institute Genome Sequencing Center for Infectious Disease"/>
            <person name="Wu L."/>
            <person name="Ma J."/>
        </authorList>
    </citation>
    <scope>NUCLEOTIDE SEQUENCE [LARGE SCALE GENOMIC DNA]</scope>
    <source>
        <strain evidence="11 12">JCM 14942</strain>
    </source>
</reference>
<dbReference type="PANTHER" id="PTHR42917:SF2">
    <property type="entry name" value="2,4-DIENOYL-COA REDUCTASE [(2E)-ENOYL-COA-PRODUCING]"/>
    <property type="match status" value="1"/>
</dbReference>
<dbReference type="Gene3D" id="3.20.20.70">
    <property type="entry name" value="Aldolase class I"/>
    <property type="match status" value="1"/>
</dbReference>
<evidence type="ECO:0000313" key="11">
    <source>
        <dbReference type="EMBL" id="GAA1518306.1"/>
    </source>
</evidence>
<evidence type="ECO:0000256" key="8">
    <source>
        <dbReference type="ARBA" id="ARBA00023004"/>
    </source>
</evidence>
<keyword evidence="9" id="KW-0411">Iron-sulfur</keyword>
<evidence type="ECO:0000313" key="12">
    <source>
        <dbReference type="Proteomes" id="UP001500842"/>
    </source>
</evidence>
<keyword evidence="6" id="KW-0479">Metal-binding</keyword>
<evidence type="ECO:0000256" key="2">
    <source>
        <dbReference type="ARBA" id="ARBA00001966"/>
    </source>
</evidence>
<proteinExistence type="inferred from homology"/>
<dbReference type="SUPFAM" id="SSF51905">
    <property type="entry name" value="FAD/NAD(P)-binding domain"/>
    <property type="match status" value="1"/>
</dbReference>
<dbReference type="PANTHER" id="PTHR42917">
    <property type="entry name" value="2,4-DIENOYL-COA REDUCTASE"/>
    <property type="match status" value="1"/>
</dbReference>
<evidence type="ECO:0000259" key="10">
    <source>
        <dbReference type="Pfam" id="PF00724"/>
    </source>
</evidence>
<keyword evidence="5" id="KW-0288">FMN</keyword>
<evidence type="ECO:0000256" key="3">
    <source>
        <dbReference type="ARBA" id="ARBA00011048"/>
    </source>
</evidence>
<dbReference type="InterPro" id="IPR051793">
    <property type="entry name" value="NADH:flavin_oxidoreductase"/>
</dbReference>
<dbReference type="Pfam" id="PF12831">
    <property type="entry name" value="FAD_oxidored"/>
    <property type="match status" value="1"/>
</dbReference>
<dbReference type="InterPro" id="IPR001155">
    <property type="entry name" value="OxRdtase_FMN_N"/>
</dbReference>
<keyword evidence="12" id="KW-1185">Reference proteome</keyword>
<gene>
    <name evidence="11" type="primary">dgcA</name>
    <name evidence="11" type="ORF">GCM10009788_22960</name>
</gene>
<evidence type="ECO:0000256" key="4">
    <source>
        <dbReference type="ARBA" id="ARBA00022630"/>
    </source>
</evidence>
<comment type="cofactor">
    <cofactor evidence="2">
        <name>[4Fe-4S] cluster</name>
        <dbReference type="ChEBI" id="CHEBI:49883"/>
    </cofactor>
</comment>
<sequence>MTTLSAPGSTAPAVLPLLNQAFEIRGRVLRNRTVTTGHSIMAPWTPGMSADPYIEYCRRRARGGVGMQIVQPLIVEPFHDWPRPVFDRLRALADAIHGEGGTCVIQVVSFGGQIGSAVHLDERAMWSFDGRQDEFGEASHRMTTAEVQQMVDAHGRLAQVVMEAGLDGVELHGAHGYLLQQSHSPWGNRREDEWGEHLRFVRAVIDATRAGLGDGILGYRVCAADLLRPDEGGLSDEALRAVAAEIVDTGEVDFLDSSIGTKAPAYSQPAVASYRYPDGYELQYAAALREAIGARIPVVGLGGVTDPAMAERALAGGVCDLVGMTRAYISDPDLGLKIMRGETGLVRRCVRANECVNRRVDAKPMACWHNPEYAREGAFALLAPAVRSRRVVVVGGGPAGLQAAQVAATRGHRVTLLEARPELGGRLRLVAGTSARRLLHTVDFLAAELERLGVEVRLGEPASVAAVAALAPDEVILATGAAPDVSHHGLDGLLSVDEAIDAELTGPVLVVDRIGDNAAGLLVERLADAGVDVHYATTFERVVTNAGYTHRLDLVDLFRRSERVTVHVLRDLGGVADGVATLVDPDGVNQERIPVATVVAAVHPIPVDGLAAALREEGLAVHLVGDVVAPRGVVAGTREATRVAQGL</sequence>
<dbReference type="Proteomes" id="UP001500842">
    <property type="component" value="Unassembled WGS sequence"/>
</dbReference>
<dbReference type="InterPro" id="IPR036188">
    <property type="entry name" value="FAD/NAD-bd_sf"/>
</dbReference>
<protein>
    <submittedName>
        <fullName evidence="11">Dimethylglycine demethylation protein DgcA</fullName>
    </submittedName>
</protein>
<dbReference type="Gene3D" id="3.40.50.720">
    <property type="entry name" value="NAD(P)-binding Rossmann-like Domain"/>
    <property type="match status" value="1"/>
</dbReference>
<dbReference type="InterPro" id="IPR013785">
    <property type="entry name" value="Aldolase_TIM"/>
</dbReference>
<evidence type="ECO:0000256" key="1">
    <source>
        <dbReference type="ARBA" id="ARBA00001917"/>
    </source>
</evidence>
<dbReference type="Gene3D" id="3.50.50.60">
    <property type="entry name" value="FAD/NAD(P)-binding domain"/>
    <property type="match status" value="1"/>
</dbReference>
<comment type="similarity">
    <text evidence="3">In the N-terminal section; belongs to the NADH:flavin oxidoreductase/NADH oxidase family.</text>
</comment>
<organism evidence="11 12">
    <name type="scientific">Nocardioides humi</name>
    <dbReference type="NCBI Taxonomy" id="449461"/>
    <lineage>
        <taxon>Bacteria</taxon>
        <taxon>Bacillati</taxon>
        <taxon>Actinomycetota</taxon>
        <taxon>Actinomycetes</taxon>
        <taxon>Propionibacteriales</taxon>
        <taxon>Nocardioidaceae</taxon>
        <taxon>Nocardioides</taxon>
    </lineage>
</organism>
<name>A0ABN2AHB5_9ACTN</name>
<dbReference type="SUPFAM" id="SSF51395">
    <property type="entry name" value="FMN-linked oxidoreductases"/>
    <property type="match status" value="1"/>
</dbReference>
<dbReference type="PRINTS" id="PR00411">
    <property type="entry name" value="PNDRDTASEI"/>
</dbReference>
<dbReference type="RefSeq" id="WP_141005686.1">
    <property type="nucleotide sequence ID" value="NZ_BAAAOR010000016.1"/>
</dbReference>
<comment type="cofactor">
    <cofactor evidence="1">
        <name>FMN</name>
        <dbReference type="ChEBI" id="CHEBI:58210"/>
    </cofactor>
</comment>
<evidence type="ECO:0000256" key="7">
    <source>
        <dbReference type="ARBA" id="ARBA00023002"/>
    </source>
</evidence>
<feature type="domain" description="NADH:flavin oxidoreductase/NADH oxidase N-terminal" evidence="10">
    <location>
        <begin position="22"/>
        <end position="341"/>
    </location>
</feature>
<keyword evidence="4" id="KW-0285">Flavoprotein</keyword>
<keyword evidence="8" id="KW-0408">Iron</keyword>